<feature type="compositionally biased region" description="Polar residues" evidence="1">
    <location>
        <begin position="180"/>
        <end position="189"/>
    </location>
</feature>
<feature type="compositionally biased region" description="Polar residues" evidence="1">
    <location>
        <begin position="135"/>
        <end position="144"/>
    </location>
</feature>
<dbReference type="InterPro" id="IPR016137">
    <property type="entry name" value="RGS"/>
</dbReference>
<evidence type="ECO:0000313" key="4">
    <source>
        <dbReference type="Proteomes" id="UP000005206"/>
    </source>
</evidence>
<dbReference type="VEuPathDB" id="FungiDB:NECHADRAFT_86274"/>
<dbReference type="GeneID" id="9665169"/>
<evidence type="ECO:0000259" key="2">
    <source>
        <dbReference type="PROSITE" id="PS50132"/>
    </source>
</evidence>
<protein>
    <recommendedName>
        <fullName evidence="2">RGS domain-containing protein</fullName>
    </recommendedName>
</protein>
<dbReference type="OrthoDB" id="10266999at2759"/>
<evidence type="ECO:0000313" key="3">
    <source>
        <dbReference type="EMBL" id="EEU37439.1"/>
    </source>
</evidence>
<sequence>MPSLDDTISDLFPDPWTLRDVIAYLSRSHCLETIQFLEDASRYRVCHAEIVDNDRIPEESRRCHYDYLQDQWENLLTTYILPNGERELNLPCDVRARLVQVQSSDSSQPPPHPSELDGAVKIVRELLEGSILSGALTSDGSPEPQSDEEGGGWRKISNKILRKPSPPVPGQDHRGKARTSMDSGPTTFTWKDKTEPPCCTRLQFLGDTQDSPQSHLSRRAIEIFNNTIRRVRSKRQLKSPPEKGGVLDSVVGVKSHFLSP</sequence>
<dbReference type="SUPFAM" id="SSF48097">
    <property type="entry name" value="Regulator of G-protein signaling, RGS"/>
    <property type="match status" value="1"/>
</dbReference>
<dbReference type="InParanoid" id="C7ZEV2"/>
<dbReference type="EMBL" id="GG698922">
    <property type="protein sequence ID" value="EEU37439.1"/>
    <property type="molecule type" value="Genomic_DNA"/>
</dbReference>
<dbReference type="AlphaFoldDB" id="C7ZEV2"/>
<dbReference type="Proteomes" id="UP000005206">
    <property type="component" value="Chromosome 11"/>
</dbReference>
<dbReference type="RefSeq" id="XP_003043152.1">
    <property type="nucleotide sequence ID" value="XM_003043106.1"/>
</dbReference>
<accession>C7ZEV2</accession>
<dbReference type="SMART" id="SM00315">
    <property type="entry name" value="RGS"/>
    <property type="match status" value="1"/>
</dbReference>
<dbReference type="InterPro" id="IPR036305">
    <property type="entry name" value="RGS_sf"/>
</dbReference>
<feature type="domain" description="RGS" evidence="2">
    <location>
        <begin position="7"/>
        <end position="139"/>
    </location>
</feature>
<dbReference type="HOGENOM" id="CLU_109015_0_0_1"/>
<dbReference type="PROSITE" id="PS50132">
    <property type="entry name" value="RGS"/>
    <property type="match status" value="1"/>
</dbReference>
<feature type="region of interest" description="Disordered" evidence="1">
    <location>
        <begin position="133"/>
        <end position="193"/>
    </location>
</feature>
<keyword evidence="4" id="KW-1185">Reference proteome</keyword>
<evidence type="ECO:0000256" key="1">
    <source>
        <dbReference type="SAM" id="MobiDB-lite"/>
    </source>
</evidence>
<dbReference type="Gene3D" id="1.10.167.10">
    <property type="entry name" value="Regulator of G-protein Signalling 4, domain 2"/>
    <property type="match status" value="1"/>
</dbReference>
<organism evidence="3 4">
    <name type="scientific">Fusarium vanettenii (strain ATCC MYA-4622 / CBS 123669 / FGSC 9596 / NRRL 45880 / 77-13-4)</name>
    <name type="common">Fusarium solani subsp. pisi</name>
    <dbReference type="NCBI Taxonomy" id="660122"/>
    <lineage>
        <taxon>Eukaryota</taxon>
        <taxon>Fungi</taxon>
        <taxon>Dikarya</taxon>
        <taxon>Ascomycota</taxon>
        <taxon>Pezizomycotina</taxon>
        <taxon>Sordariomycetes</taxon>
        <taxon>Hypocreomycetidae</taxon>
        <taxon>Hypocreales</taxon>
        <taxon>Nectriaceae</taxon>
        <taxon>Fusarium</taxon>
        <taxon>Fusarium solani species complex</taxon>
        <taxon>Fusarium vanettenii</taxon>
    </lineage>
</organism>
<gene>
    <name evidence="3" type="ORF">NECHADRAFT_86274</name>
</gene>
<dbReference type="eggNOG" id="ENOG502RY0F">
    <property type="taxonomic scope" value="Eukaryota"/>
</dbReference>
<proteinExistence type="predicted"/>
<dbReference type="KEGG" id="nhe:NECHADRAFT_86274"/>
<reference evidence="3 4" key="1">
    <citation type="journal article" date="2009" name="PLoS Genet.">
        <title>The genome of Nectria haematococca: contribution of supernumerary chromosomes to gene expansion.</title>
        <authorList>
            <person name="Coleman J.J."/>
            <person name="Rounsley S.D."/>
            <person name="Rodriguez-Carres M."/>
            <person name="Kuo A."/>
            <person name="Wasmann C.C."/>
            <person name="Grimwood J."/>
            <person name="Schmutz J."/>
            <person name="Taga M."/>
            <person name="White G.J."/>
            <person name="Zhou S."/>
            <person name="Schwartz D.C."/>
            <person name="Freitag M."/>
            <person name="Ma L.J."/>
            <person name="Danchin E.G."/>
            <person name="Henrissat B."/>
            <person name="Coutinho P.M."/>
            <person name="Nelson D.R."/>
            <person name="Straney D."/>
            <person name="Napoli C.A."/>
            <person name="Barker B.M."/>
            <person name="Gribskov M."/>
            <person name="Rep M."/>
            <person name="Kroken S."/>
            <person name="Molnar I."/>
            <person name="Rensing C."/>
            <person name="Kennell J.C."/>
            <person name="Zamora J."/>
            <person name="Farman M.L."/>
            <person name="Selker E.U."/>
            <person name="Salamov A."/>
            <person name="Shapiro H."/>
            <person name="Pangilinan J."/>
            <person name="Lindquist E."/>
            <person name="Lamers C."/>
            <person name="Grigoriev I.V."/>
            <person name="Geiser D.M."/>
            <person name="Covert S.F."/>
            <person name="Temporini E."/>
            <person name="Vanetten H.D."/>
        </authorList>
    </citation>
    <scope>NUCLEOTIDE SEQUENCE [LARGE SCALE GENOMIC DNA]</scope>
    <source>
        <strain evidence="4">ATCC MYA-4622 / CBS 123669 / FGSC 9596 / NRRL 45880 / 77-13-4</strain>
    </source>
</reference>
<name>C7ZEV2_FUSV7</name>
<dbReference type="InterPro" id="IPR044926">
    <property type="entry name" value="RGS_subdomain_2"/>
</dbReference>